<dbReference type="InterPro" id="IPR003691">
    <property type="entry name" value="FluC"/>
</dbReference>
<keyword evidence="5 10" id="KW-0472">Membrane</keyword>
<dbReference type="GO" id="GO:0062054">
    <property type="term" value="F:fluoride channel activity"/>
    <property type="evidence" value="ECO:0007669"/>
    <property type="project" value="UniProtKB-UniRule"/>
</dbReference>
<evidence type="ECO:0000256" key="3">
    <source>
        <dbReference type="ARBA" id="ARBA00022692"/>
    </source>
</evidence>
<keyword evidence="6 10" id="KW-0407">Ion channel</keyword>
<keyword evidence="10" id="KW-0813">Transport</keyword>
<dbReference type="RefSeq" id="WP_312879740.1">
    <property type="nucleotide sequence ID" value="NZ_JACCBA010000001.1"/>
</dbReference>
<feature type="transmembrane region" description="Helical" evidence="10">
    <location>
        <begin position="26"/>
        <end position="45"/>
    </location>
</feature>
<evidence type="ECO:0000256" key="2">
    <source>
        <dbReference type="ARBA" id="ARBA00022475"/>
    </source>
</evidence>
<feature type="binding site" evidence="10">
    <location>
        <position position="102"/>
    </location>
    <ligand>
        <name>Na(+)</name>
        <dbReference type="ChEBI" id="CHEBI:29101"/>
        <note>structural</note>
    </ligand>
</feature>
<comment type="caution">
    <text evidence="11">The sequence shown here is derived from an EMBL/GenBank/DDBJ whole genome shotgun (WGS) entry which is preliminary data.</text>
</comment>
<comment type="similarity">
    <text evidence="7 10">Belongs to the fluoride channel Fluc/FEX (TC 1.A.43) family.</text>
</comment>
<keyword evidence="4 10" id="KW-1133">Transmembrane helix</keyword>
<dbReference type="Proteomes" id="UP000529783">
    <property type="component" value="Unassembled WGS sequence"/>
</dbReference>
<gene>
    <name evidence="10" type="primary">fluC</name>
    <name evidence="10" type="synonym">crcB</name>
    <name evidence="11" type="ORF">BJY14_008613</name>
</gene>
<comment type="catalytic activity">
    <reaction evidence="8">
        <text>fluoride(in) = fluoride(out)</text>
        <dbReference type="Rhea" id="RHEA:76159"/>
        <dbReference type="ChEBI" id="CHEBI:17051"/>
    </reaction>
    <physiologicalReaction direction="left-to-right" evidence="8">
        <dbReference type="Rhea" id="RHEA:76160"/>
    </physiologicalReaction>
</comment>
<feature type="transmembrane region" description="Helical" evidence="10">
    <location>
        <begin position="91"/>
        <end position="109"/>
    </location>
</feature>
<evidence type="ECO:0000256" key="7">
    <source>
        <dbReference type="ARBA" id="ARBA00035120"/>
    </source>
</evidence>
<evidence type="ECO:0000313" key="11">
    <source>
        <dbReference type="EMBL" id="NYD52630.1"/>
    </source>
</evidence>
<name>A0A7Y9JKS0_9ACTN</name>
<keyword evidence="2 10" id="KW-1003">Cell membrane</keyword>
<dbReference type="GO" id="GO:0046872">
    <property type="term" value="F:metal ion binding"/>
    <property type="evidence" value="ECO:0007669"/>
    <property type="project" value="UniProtKB-KW"/>
</dbReference>
<dbReference type="PANTHER" id="PTHR28259">
    <property type="entry name" value="FLUORIDE EXPORT PROTEIN 1-RELATED"/>
    <property type="match status" value="1"/>
</dbReference>
<evidence type="ECO:0000256" key="4">
    <source>
        <dbReference type="ARBA" id="ARBA00022989"/>
    </source>
</evidence>
<keyword evidence="10" id="KW-0406">Ion transport</keyword>
<keyword evidence="10" id="KW-0915">Sodium</keyword>
<protein>
    <recommendedName>
        <fullName evidence="10">Fluoride-specific ion channel FluC</fullName>
    </recommendedName>
</protein>
<dbReference type="AlphaFoldDB" id="A0A7Y9JKS0"/>
<comment type="subcellular location">
    <subcellularLocation>
        <location evidence="1 10">Cell membrane</location>
        <topology evidence="1 10">Multi-pass membrane protein</topology>
    </subcellularLocation>
</comment>
<evidence type="ECO:0000256" key="6">
    <source>
        <dbReference type="ARBA" id="ARBA00023303"/>
    </source>
</evidence>
<sequence length="171" mass="18098">MTGRPVDPDVDLHVPRQRSELREGPWGVLAAIAAGGALGALARHGLGSVFPHRPGEFPWAVFWVNVSGCLLIGVLMVLVTETWTAHRLVRPFLGVGVLGGFTTFSTYVVDAQELVNHGAPLVGLAYLAGTLAAALAAVFTGVRVTRLLARPRRGEAAPRIRCGERSEASGE</sequence>
<dbReference type="GO" id="GO:0005886">
    <property type="term" value="C:plasma membrane"/>
    <property type="evidence" value="ECO:0007669"/>
    <property type="project" value="UniProtKB-SubCell"/>
</dbReference>
<organism evidence="11 12">
    <name type="scientific">Actinomadura luteofluorescens</name>
    <dbReference type="NCBI Taxonomy" id="46163"/>
    <lineage>
        <taxon>Bacteria</taxon>
        <taxon>Bacillati</taxon>
        <taxon>Actinomycetota</taxon>
        <taxon>Actinomycetes</taxon>
        <taxon>Streptosporangiales</taxon>
        <taxon>Thermomonosporaceae</taxon>
        <taxon>Actinomadura</taxon>
    </lineage>
</organism>
<evidence type="ECO:0000256" key="5">
    <source>
        <dbReference type="ARBA" id="ARBA00023136"/>
    </source>
</evidence>
<dbReference type="Pfam" id="PF02537">
    <property type="entry name" value="CRCB"/>
    <property type="match status" value="1"/>
</dbReference>
<keyword evidence="10" id="KW-0479">Metal-binding</keyword>
<evidence type="ECO:0000256" key="10">
    <source>
        <dbReference type="HAMAP-Rule" id="MF_00454"/>
    </source>
</evidence>
<feature type="binding site" evidence="10">
    <location>
        <position position="99"/>
    </location>
    <ligand>
        <name>Na(+)</name>
        <dbReference type="ChEBI" id="CHEBI:29101"/>
        <note>structural</note>
    </ligand>
</feature>
<keyword evidence="3 10" id="KW-0812">Transmembrane</keyword>
<feature type="transmembrane region" description="Helical" evidence="10">
    <location>
        <begin position="121"/>
        <end position="142"/>
    </location>
</feature>
<dbReference type="GO" id="GO:0140114">
    <property type="term" value="P:cellular detoxification of fluoride"/>
    <property type="evidence" value="ECO:0007669"/>
    <property type="project" value="UniProtKB-UniRule"/>
</dbReference>
<accession>A0A7Y9JKS0</accession>
<feature type="transmembrane region" description="Helical" evidence="10">
    <location>
        <begin position="57"/>
        <end position="79"/>
    </location>
</feature>
<evidence type="ECO:0000256" key="8">
    <source>
        <dbReference type="ARBA" id="ARBA00035585"/>
    </source>
</evidence>
<dbReference type="HAMAP" id="MF_00454">
    <property type="entry name" value="FluC"/>
    <property type="match status" value="1"/>
</dbReference>
<reference evidence="11 12" key="1">
    <citation type="submission" date="2020-07" db="EMBL/GenBank/DDBJ databases">
        <title>Sequencing the genomes of 1000 actinobacteria strains.</title>
        <authorList>
            <person name="Klenk H.-P."/>
        </authorList>
    </citation>
    <scope>NUCLEOTIDE SEQUENCE [LARGE SCALE GENOMIC DNA]</scope>
    <source>
        <strain evidence="11 12">DSM 40398</strain>
    </source>
</reference>
<comment type="activity regulation">
    <text evidence="10">Na(+) is not transported, but it plays an essential structural role and its presence is essential for fluoride channel function.</text>
</comment>
<dbReference type="PANTHER" id="PTHR28259:SF1">
    <property type="entry name" value="FLUORIDE EXPORT PROTEIN 1-RELATED"/>
    <property type="match status" value="1"/>
</dbReference>
<evidence type="ECO:0000256" key="1">
    <source>
        <dbReference type="ARBA" id="ARBA00004651"/>
    </source>
</evidence>
<comment type="function">
    <text evidence="9 10">Fluoride-specific ion channel. Important for reducing fluoride concentration in the cell, thus reducing its toxicity.</text>
</comment>
<evidence type="ECO:0000256" key="9">
    <source>
        <dbReference type="ARBA" id="ARBA00049940"/>
    </source>
</evidence>
<evidence type="ECO:0000313" key="12">
    <source>
        <dbReference type="Proteomes" id="UP000529783"/>
    </source>
</evidence>
<dbReference type="EMBL" id="JACCBA010000001">
    <property type="protein sequence ID" value="NYD52630.1"/>
    <property type="molecule type" value="Genomic_DNA"/>
</dbReference>
<keyword evidence="12" id="KW-1185">Reference proteome</keyword>
<proteinExistence type="inferred from homology"/>